<evidence type="ECO:0008006" key="3">
    <source>
        <dbReference type="Google" id="ProtNLM"/>
    </source>
</evidence>
<sequence>MVKMEESQRERAKTFFEKEYKERGMVKWQGYYLSDHTENVSEYTNQRREKMHQRLMPKMTLEAISSVLFTAYVNYKAVNIQENAILNGLAPAIVSGMVKGYDENNVYIGDAKFDMTDINWVQLK</sequence>
<gene>
    <name evidence="1" type="ORF">IV73_GL001059</name>
</gene>
<evidence type="ECO:0000313" key="2">
    <source>
        <dbReference type="Proteomes" id="UP000051655"/>
    </source>
</evidence>
<dbReference type="OrthoDB" id="1644322at2"/>
<protein>
    <recommendedName>
        <fullName evidence="3">DNA-directed RNA polymerase beta subunit</fullName>
    </recommendedName>
</protein>
<dbReference type="STRING" id="1616.IV73_GL001059"/>
<dbReference type="EMBL" id="JQBP01000005">
    <property type="protein sequence ID" value="KRN74783.1"/>
    <property type="molecule type" value="Genomic_DNA"/>
</dbReference>
<proteinExistence type="predicted"/>
<dbReference type="Proteomes" id="UP000051655">
    <property type="component" value="Unassembled WGS sequence"/>
</dbReference>
<dbReference type="PATRIC" id="fig|1616.3.peg.1083"/>
<organism evidence="1 2">
    <name type="scientific">Weissella kandleri</name>
    <dbReference type="NCBI Taxonomy" id="1616"/>
    <lineage>
        <taxon>Bacteria</taxon>
        <taxon>Bacillati</taxon>
        <taxon>Bacillota</taxon>
        <taxon>Bacilli</taxon>
        <taxon>Lactobacillales</taxon>
        <taxon>Lactobacillaceae</taxon>
        <taxon>Weissella</taxon>
    </lineage>
</organism>
<evidence type="ECO:0000313" key="1">
    <source>
        <dbReference type="EMBL" id="KRN74783.1"/>
    </source>
</evidence>
<dbReference type="RefSeq" id="WP_057755831.1">
    <property type="nucleotide sequence ID" value="NZ_JQBP01000005.1"/>
</dbReference>
<reference evidence="1 2" key="1">
    <citation type="journal article" date="2015" name="Genome Announc.">
        <title>Expanding the biotechnology potential of lactobacilli through comparative genomics of 213 strains and associated genera.</title>
        <authorList>
            <person name="Sun Z."/>
            <person name="Harris H.M."/>
            <person name="McCann A."/>
            <person name="Guo C."/>
            <person name="Argimon S."/>
            <person name="Zhang W."/>
            <person name="Yang X."/>
            <person name="Jeffery I.B."/>
            <person name="Cooney J.C."/>
            <person name="Kagawa T.F."/>
            <person name="Liu W."/>
            <person name="Song Y."/>
            <person name="Salvetti E."/>
            <person name="Wrobel A."/>
            <person name="Rasinkangas P."/>
            <person name="Parkhill J."/>
            <person name="Rea M.C."/>
            <person name="O'Sullivan O."/>
            <person name="Ritari J."/>
            <person name="Douillard F.P."/>
            <person name="Paul Ross R."/>
            <person name="Yang R."/>
            <person name="Briner A.E."/>
            <person name="Felis G.E."/>
            <person name="de Vos W.M."/>
            <person name="Barrangou R."/>
            <person name="Klaenhammer T.R."/>
            <person name="Caufield P.W."/>
            <person name="Cui Y."/>
            <person name="Zhang H."/>
            <person name="O'Toole P.W."/>
        </authorList>
    </citation>
    <scope>NUCLEOTIDE SEQUENCE [LARGE SCALE GENOMIC DNA]</scope>
    <source>
        <strain evidence="1 2">DSM 20593</strain>
    </source>
</reference>
<name>A0A0R2JBW6_9LACO</name>
<accession>A0A0R2JBW6</accession>
<keyword evidence="2" id="KW-1185">Reference proteome</keyword>
<dbReference type="AlphaFoldDB" id="A0A0R2JBW6"/>
<comment type="caution">
    <text evidence="1">The sequence shown here is derived from an EMBL/GenBank/DDBJ whole genome shotgun (WGS) entry which is preliminary data.</text>
</comment>